<evidence type="ECO:0000313" key="3">
    <source>
        <dbReference type="WBParaSite" id="Pan_g21507.t1"/>
    </source>
</evidence>
<keyword evidence="1" id="KW-0472">Membrane</keyword>
<protein>
    <submittedName>
        <fullName evidence="3">Cation_ATPase_C domain-containing protein</fullName>
    </submittedName>
</protein>
<feature type="transmembrane region" description="Helical" evidence="1">
    <location>
        <begin position="25"/>
        <end position="48"/>
    </location>
</feature>
<organism evidence="2 3">
    <name type="scientific">Panagrellus redivivus</name>
    <name type="common">Microworm</name>
    <dbReference type="NCBI Taxonomy" id="6233"/>
    <lineage>
        <taxon>Eukaryota</taxon>
        <taxon>Metazoa</taxon>
        <taxon>Ecdysozoa</taxon>
        <taxon>Nematoda</taxon>
        <taxon>Chromadorea</taxon>
        <taxon>Rhabditida</taxon>
        <taxon>Tylenchina</taxon>
        <taxon>Panagrolaimomorpha</taxon>
        <taxon>Panagrolaimoidea</taxon>
        <taxon>Panagrolaimidae</taxon>
        <taxon>Panagrellus</taxon>
    </lineage>
</organism>
<evidence type="ECO:0000313" key="2">
    <source>
        <dbReference type="Proteomes" id="UP000492821"/>
    </source>
</evidence>
<reference evidence="3" key="2">
    <citation type="submission" date="2020-10" db="UniProtKB">
        <authorList>
            <consortium name="WormBaseParasite"/>
        </authorList>
    </citation>
    <scope>IDENTIFICATION</scope>
</reference>
<keyword evidence="1" id="KW-0812">Transmembrane</keyword>
<evidence type="ECO:0000256" key="1">
    <source>
        <dbReference type="SAM" id="Phobius"/>
    </source>
</evidence>
<proteinExistence type="predicted"/>
<dbReference type="WBParaSite" id="Pan_g21507.t1">
    <property type="protein sequence ID" value="Pan_g21507.t1"/>
    <property type="gene ID" value="Pan_g21507"/>
</dbReference>
<dbReference type="Proteomes" id="UP000492821">
    <property type="component" value="Unassembled WGS sequence"/>
</dbReference>
<reference evidence="2" key="1">
    <citation type="journal article" date="2013" name="Genetics">
        <title>The draft genome and transcriptome of Panagrellus redivivus are shaped by the harsh demands of a free-living lifestyle.</title>
        <authorList>
            <person name="Srinivasan J."/>
            <person name="Dillman A.R."/>
            <person name="Macchietto M.G."/>
            <person name="Heikkinen L."/>
            <person name="Lakso M."/>
            <person name="Fracchia K.M."/>
            <person name="Antoshechkin I."/>
            <person name="Mortazavi A."/>
            <person name="Wong G."/>
            <person name="Sternberg P.W."/>
        </authorList>
    </citation>
    <scope>NUCLEOTIDE SEQUENCE [LARGE SCALE GENOMIC DNA]</scope>
    <source>
        <strain evidence="2">MT8872</strain>
    </source>
</reference>
<accession>A0A7E4VL83</accession>
<dbReference type="AlphaFoldDB" id="A0A7E4VL83"/>
<keyword evidence="2" id="KW-1185">Reference proteome</keyword>
<sequence>MATSGNSDQNGAEFESIEITERQEFLIMTMLLFEFAFVLLAMTCHYTFSDWKCWMRLGHVDGIRSHG</sequence>
<name>A0A7E4VL83_PANRE</name>
<keyword evidence="1" id="KW-1133">Transmembrane helix</keyword>